<keyword evidence="2" id="KW-1185">Reference proteome</keyword>
<accession>A0A0S3RLP4</accession>
<sequence>MISGIPCCHAIAAMNYCNVDPDNFIPTCFRRSTYEEVYASIIFPLNGPQLWKTTNFNDVLPPLIRKLPGRPKKKRKLEAWELTKDNTQMRVGGHRKKCTICRQTKHNRNNCPLQPQPAEAT</sequence>
<gene>
    <name evidence="1" type="primary">Vigan.03G125200</name>
    <name evidence="1" type="ORF">VIGAN_03125200</name>
</gene>
<name>A0A0S3RLP4_PHAAN</name>
<dbReference type="EMBL" id="AP015036">
    <property type="protein sequence ID" value="BAT81514.1"/>
    <property type="molecule type" value="Genomic_DNA"/>
</dbReference>
<dbReference type="Proteomes" id="UP000291084">
    <property type="component" value="Chromosome 3"/>
</dbReference>
<organism evidence="1 2">
    <name type="scientific">Vigna angularis var. angularis</name>
    <dbReference type="NCBI Taxonomy" id="157739"/>
    <lineage>
        <taxon>Eukaryota</taxon>
        <taxon>Viridiplantae</taxon>
        <taxon>Streptophyta</taxon>
        <taxon>Embryophyta</taxon>
        <taxon>Tracheophyta</taxon>
        <taxon>Spermatophyta</taxon>
        <taxon>Magnoliopsida</taxon>
        <taxon>eudicotyledons</taxon>
        <taxon>Gunneridae</taxon>
        <taxon>Pentapetalae</taxon>
        <taxon>rosids</taxon>
        <taxon>fabids</taxon>
        <taxon>Fabales</taxon>
        <taxon>Fabaceae</taxon>
        <taxon>Papilionoideae</taxon>
        <taxon>50 kb inversion clade</taxon>
        <taxon>NPAAA clade</taxon>
        <taxon>indigoferoid/millettioid clade</taxon>
        <taxon>Phaseoleae</taxon>
        <taxon>Vigna</taxon>
    </lineage>
</organism>
<dbReference type="AlphaFoldDB" id="A0A0S3RLP4"/>
<evidence type="ECO:0000313" key="1">
    <source>
        <dbReference type="EMBL" id="BAT81514.1"/>
    </source>
</evidence>
<reference evidence="1 2" key="1">
    <citation type="journal article" date="2015" name="Sci. Rep.">
        <title>The power of single molecule real-time sequencing technology in the de novo assembly of a eukaryotic genome.</title>
        <authorList>
            <person name="Sakai H."/>
            <person name="Naito K."/>
            <person name="Ogiso-Tanaka E."/>
            <person name="Takahashi Y."/>
            <person name="Iseki K."/>
            <person name="Muto C."/>
            <person name="Satou K."/>
            <person name="Teruya K."/>
            <person name="Shiroma A."/>
            <person name="Shimoji M."/>
            <person name="Hirano T."/>
            <person name="Itoh T."/>
            <person name="Kaga A."/>
            <person name="Tomooka N."/>
        </authorList>
    </citation>
    <scope>NUCLEOTIDE SEQUENCE [LARGE SCALE GENOMIC DNA]</scope>
    <source>
        <strain evidence="2">cv. Shumari</strain>
    </source>
</reference>
<evidence type="ECO:0000313" key="2">
    <source>
        <dbReference type="Proteomes" id="UP000291084"/>
    </source>
</evidence>
<proteinExistence type="predicted"/>
<dbReference type="OrthoDB" id="1937322at2759"/>
<protein>
    <recommendedName>
        <fullName evidence="3">Zinc finger PMZ-type domain-containing protein</fullName>
    </recommendedName>
</protein>
<evidence type="ECO:0008006" key="3">
    <source>
        <dbReference type="Google" id="ProtNLM"/>
    </source>
</evidence>